<evidence type="ECO:0000313" key="11">
    <source>
        <dbReference type="EMBL" id="GEL71768.1"/>
    </source>
</evidence>
<evidence type="ECO:0000256" key="5">
    <source>
        <dbReference type="ARBA" id="ARBA00022741"/>
    </source>
</evidence>
<feature type="transmembrane region" description="Helical" evidence="9">
    <location>
        <begin position="161"/>
        <end position="182"/>
    </location>
</feature>
<dbReference type="PANTHER" id="PTHR43065">
    <property type="entry name" value="SENSOR HISTIDINE KINASE"/>
    <property type="match status" value="1"/>
</dbReference>
<dbReference type="SUPFAM" id="SSF55785">
    <property type="entry name" value="PYP-like sensor domain (PAS domain)"/>
    <property type="match status" value="1"/>
</dbReference>
<comment type="catalytic activity">
    <reaction evidence="1">
        <text>ATP + protein L-histidine = ADP + protein N-phospho-L-histidine.</text>
        <dbReference type="EC" id="2.7.13.3"/>
    </reaction>
</comment>
<name>A0A511HDZ2_9BACT</name>
<keyword evidence="6 11" id="KW-0418">Kinase</keyword>
<dbReference type="Gene3D" id="1.10.287.130">
    <property type="match status" value="1"/>
</dbReference>
<keyword evidence="9" id="KW-0472">Membrane</keyword>
<evidence type="ECO:0000256" key="1">
    <source>
        <dbReference type="ARBA" id="ARBA00000085"/>
    </source>
</evidence>
<dbReference type="EMBL" id="BJVY01000019">
    <property type="protein sequence ID" value="GEL71768.1"/>
    <property type="molecule type" value="Genomic_DNA"/>
</dbReference>
<dbReference type="SUPFAM" id="SSF55874">
    <property type="entry name" value="ATPase domain of HSP90 chaperone/DNA topoisomerase II/histidine kinase"/>
    <property type="match status" value="1"/>
</dbReference>
<dbReference type="InterPro" id="IPR036097">
    <property type="entry name" value="HisK_dim/P_sf"/>
</dbReference>
<dbReference type="PRINTS" id="PR00344">
    <property type="entry name" value="BCTRLSENSOR"/>
</dbReference>
<keyword evidence="13" id="KW-1185">Reference proteome</keyword>
<gene>
    <name evidence="11" type="primary">pilS</name>
    <name evidence="11" type="ORF">MVI01_35520</name>
    <name evidence="12" type="ORF">SAMN04488504_104434</name>
</gene>
<dbReference type="InterPro" id="IPR036890">
    <property type="entry name" value="HATPase_C_sf"/>
</dbReference>
<keyword evidence="7" id="KW-0067">ATP-binding</keyword>
<dbReference type="Pfam" id="PF02518">
    <property type="entry name" value="HATPase_c"/>
    <property type="match status" value="1"/>
</dbReference>
<dbReference type="InterPro" id="IPR003661">
    <property type="entry name" value="HisK_dim/P_dom"/>
</dbReference>
<dbReference type="InterPro" id="IPR035965">
    <property type="entry name" value="PAS-like_dom_sf"/>
</dbReference>
<keyword evidence="8" id="KW-0902">Two-component regulatory system</keyword>
<evidence type="ECO:0000313" key="12">
    <source>
        <dbReference type="EMBL" id="SDE14707.1"/>
    </source>
</evidence>
<keyword evidence="9" id="KW-1133">Transmembrane helix</keyword>
<evidence type="ECO:0000256" key="4">
    <source>
        <dbReference type="ARBA" id="ARBA00022679"/>
    </source>
</evidence>
<feature type="transmembrane region" description="Helical" evidence="9">
    <location>
        <begin position="129"/>
        <end position="149"/>
    </location>
</feature>
<dbReference type="Pfam" id="PF13188">
    <property type="entry name" value="PAS_8"/>
    <property type="match status" value="1"/>
</dbReference>
<feature type="domain" description="Histidine kinase" evidence="10">
    <location>
        <begin position="326"/>
        <end position="529"/>
    </location>
</feature>
<dbReference type="GO" id="GO:0005524">
    <property type="term" value="F:ATP binding"/>
    <property type="evidence" value="ECO:0007669"/>
    <property type="project" value="UniProtKB-KW"/>
</dbReference>
<dbReference type="PANTHER" id="PTHR43065:SF10">
    <property type="entry name" value="PEROXIDE STRESS-ACTIVATED HISTIDINE KINASE MAK3"/>
    <property type="match status" value="1"/>
</dbReference>
<evidence type="ECO:0000256" key="9">
    <source>
        <dbReference type="SAM" id="Phobius"/>
    </source>
</evidence>
<dbReference type="InterPro" id="IPR004358">
    <property type="entry name" value="Sig_transdc_His_kin-like_C"/>
</dbReference>
<dbReference type="Proteomes" id="UP000321224">
    <property type="component" value="Unassembled WGS sequence"/>
</dbReference>
<keyword evidence="3" id="KW-0597">Phosphoprotein</keyword>
<feature type="transmembrane region" description="Helical" evidence="9">
    <location>
        <begin position="79"/>
        <end position="99"/>
    </location>
</feature>
<keyword evidence="5" id="KW-0547">Nucleotide-binding</keyword>
<dbReference type="CDD" id="cd00082">
    <property type="entry name" value="HisKA"/>
    <property type="match status" value="1"/>
</dbReference>
<dbReference type="SMART" id="SM00387">
    <property type="entry name" value="HATPase_c"/>
    <property type="match status" value="1"/>
</dbReference>
<evidence type="ECO:0000256" key="2">
    <source>
        <dbReference type="ARBA" id="ARBA00012438"/>
    </source>
</evidence>
<dbReference type="SMART" id="SM00388">
    <property type="entry name" value="HisKA"/>
    <property type="match status" value="1"/>
</dbReference>
<evidence type="ECO:0000313" key="14">
    <source>
        <dbReference type="Proteomes" id="UP000321224"/>
    </source>
</evidence>
<dbReference type="Proteomes" id="UP000198717">
    <property type="component" value="Unassembled WGS sequence"/>
</dbReference>
<evidence type="ECO:0000256" key="3">
    <source>
        <dbReference type="ARBA" id="ARBA00022553"/>
    </source>
</evidence>
<comment type="caution">
    <text evidence="11">The sequence shown here is derived from an EMBL/GenBank/DDBJ whole genome shotgun (WGS) entry which is preliminary data.</text>
</comment>
<dbReference type="EC" id="2.7.13.3" evidence="2"/>
<dbReference type="InterPro" id="IPR003594">
    <property type="entry name" value="HATPase_dom"/>
</dbReference>
<protein>
    <recommendedName>
        <fullName evidence="2">histidine kinase</fullName>
        <ecNumber evidence="2">2.7.13.3</ecNumber>
    </recommendedName>
</protein>
<evidence type="ECO:0000256" key="7">
    <source>
        <dbReference type="ARBA" id="ARBA00022840"/>
    </source>
</evidence>
<dbReference type="InterPro" id="IPR005467">
    <property type="entry name" value="His_kinase_dom"/>
</dbReference>
<keyword evidence="4" id="KW-0808">Transferase</keyword>
<dbReference type="GO" id="GO:0000155">
    <property type="term" value="F:phosphorelay sensor kinase activity"/>
    <property type="evidence" value="ECO:0007669"/>
    <property type="project" value="InterPro"/>
</dbReference>
<keyword evidence="9" id="KW-0812">Transmembrane</keyword>
<evidence type="ECO:0000313" key="13">
    <source>
        <dbReference type="Proteomes" id="UP000198717"/>
    </source>
</evidence>
<dbReference type="EMBL" id="FNAJ01000004">
    <property type="protein sequence ID" value="SDE14707.1"/>
    <property type="molecule type" value="Genomic_DNA"/>
</dbReference>
<dbReference type="PROSITE" id="PS50109">
    <property type="entry name" value="HIS_KIN"/>
    <property type="match status" value="1"/>
</dbReference>
<dbReference type="SUPFAM" id="SSF47384">
    <property type="entry name" value="Homodimeric domain of signal transducing histidine kinase"/>
    <property type="match status" value="1"/>
</dbReference>
<dbReference type="Gene3D" id="3.30.565.10">
    <property type="entry name" value="Histidine kinase-like ATPase, C-terminal domain"/>
    <property type="match status" value="1"/>
</dbReference>
<dbReference type="Pfam" id="PF25323">
    <property type="entry name" value="6TM_PilS"/>
    <property type="match status" value="1"/>
</dbReference>
<dbReference type="SMART" id="SM00091">
    <property type="entry name" value="PAS"/>
    <property type="match status" value="1"/>
</dbReference>
<feature type="transmembrane region" description="Helical" evidence="9">
    <location>
        <begin position="53"/>
        <end position="72"/>
    </location>
</feature>
<dbReference type="InterPro" id="IPR000014">
    <property type="entry name" value="PAS"/>
</dbReference>
<reference evidence="12 13" key="1">
    <citation type="submission" date="2016-10" db="EMBL/GenBank/DDBJ databases">
        <authorList>
            <person name="Varghese N."/>
            <person name="Submissions S."/>
        </authorList>
    </citation>
    <scope>NUCLEOTIDE SEQUENCE [LARGE SCALE GENOMIC DNA]</scope>
    <source>
        <strain evidence="12 13">DSM 2260</strain>
    </source>
</reference>
<reference evidence="11 14" key="2">
    <citation type="submission" date="2019-07" db="EMBL/GenBank/DDBJ databases">
        <title>Whole genome shotgun sequence of Myxococcus virescens NBRC 100334.</title>
        <authorList>
            <person name="Hosoyama A."/>
            <person name="Uohara A."/>
            <person name="Ohji S."/>
            <person name="Ichikawa N."/>
        </authorList>
    </citation>
    <scope>NUCLEOTIDE SEQUENCE [LARGE SCALE GENOMIC DNA]</scope>
    <source>
        <strain evidence="11 14">NBRC 100334</strain>
    </source>
</reference>
<proteinExistence type="predicted"/>
<evidence type="ECO:0000256" key="8">
    <source>
        <dbReference type="ARBA" id="ARBA00023012"/>
    </source>
</evidence>
<evidence type="ECO:0000259" key="10">
    <source>
        <dbReference type="PROSITE" id="PS50109"/>
    </source>
</evidence>
<sequence length="529" mass="56306">MVVGGRPLEGDAFRSRLVWLVLFRTVAASLSLVITLARLLLQPTQELSGADTLSLGVIVSAYVSTLVVGLRLRRGRGGLLDAWVQVIGDVVIATGLVYLSGGADSPLTFLYSLSVIGAAVVLDRRGALWAAAASVLCFATLVMGARFLGSVPGGLMPPSRVMFVLGSNALALVLIAVLAGYLSRQLSVAGGALSAREADLQRLGRLQQQILSSMPSGLVTCDAGHRITYVNPAGCLILQVDATQVVGTDVEALLPGVLGLAPRSPRSELVVGKGLKRRILGLSVTPLDGAPGSLLMVFQDLTQLRRMEDDLKRADRLASLGALSAQLAHELRNPLASMRGSAQLLAQDAQDAMAQKLTNILIREADRLARLVEDFLRFARPPTPVLQQVALASLLTETVDMLRVDPLARDVRVEMATPVVMAVSVDPDQLRQVLINLVRNAFQAAGARGHVKVALTRAENEARIRIWDSGGSITEEMMGHLFEPFFTTRDGGTGLGLSTAHSIIRAHGGFIRVRSNPEEGTEFVVGLPL</sequence>
<dbReference type="AlphaFoldDB" id="A0A511HDZ2"/>
<dbReference type="Pfam" id="PF00512">
    <property type="entry name" value="HisKA"/>
    <property type="match status" value="1"/>
</dbReference>
<organism evidence="11 14">
    <name type="scientific">Myxococcus virescens</name>
    <dbReference type="NCBI Taxonomy" id="83456"/>
    <lineage>
        <taxon>Bacteria</taxon>
        <taxon>Pseudomonadati</taxon>
        <taxon>Myxococcota</taxon>
        <taxon>Myxococcia</taxon>
        <taxon>Myxococcales</taxon>
        <taxon>Cystobacterineae</taxon>
        <taxon>Myxococcaceae</taxon>
        <taxon>Myxococcus</taxon>
    </lineage>
</organism>
<dbReference type="Gene3D" id="3.30.450.20">
    <property type="entry name" value="PAS domain"/>
    <property type="match status" value="1"/>
</dbReference>
<dbReference type="CDD" id="cd00075">
    <property type="entry name" value="HATPase"/>
    <property type="match status" value="1"/>
</dbReference>
<evidence type="ECO:0000256" key="6">
    <source>
        <dbReference type="ARBA" id="ARBA00022777"/>
    </source>
</evidence>
<feature type="transmembrane region" description="Helical" evidence="9">
    <location>
        <begin position="21"/>
        <end position="41"/>
    </location>
</feature>
<accession>A0A511HDZ2</accession>